<evidence type="ECO:0000256" key="1">
    <source>
        <dbReference type="ARBA" id="ARBA00023136"/>
    </source>
</evidence>
<dbReference type="SUPFAM" id="SSF53822">
    <property type="entry name" value="Periplasmic binding protein-like I"/>
    <property type="match status" value="1"/>
</dbReference>
<feature type="signal peptide" evidence="2">
    <location>
        <begin position="1"/>
        <end position="27"/>
    </location>
</feature>
<dbReference type="CDD" id="cd06339">
    <property type="entry name" value="PBP1_YraM_LppC_lipoprotein-like"/>
    <property type="match status" value="1"/>
</dbReference>
<proteinExistence type="predicted"/>
<keyword evidence="2" id="KW-0732">Signal</keyword>
<dbReference type="EMBL" id="NRJG01000158">
    <property type="protein sequence ID" value="RIY34994.1"/>
    <property type="molecule type" value="Genomic_DNA"/>
</dbReference>
<dbReference type="InterPro" id="IPR028082">
    <property type="entry name" value="Peripla_BP_I"/>
</dbReference>
<evidence type="ECO:0000256" key="2">
    <source>
        <dbReference type="SAM" id="SignalP"/>
    </source>
</evidence>
<protein>
    <recommendedName>
        <fullName evidence="5">Penicillin-binding protein activator LpoA</fullName>
    </recommendedName>
</protein>
<dbReference type="PANTHER" id="PTHR38038:SF1">
    <property type="entry name" value="PENICILLIN-BINDING PROTEIN ACTIVATOR LPOA"/>
    <property type="match status" value="1"/>
</dbReference>
<feature type="chain" id="PRO_5017364624" description="Penicillin-binding protein activator LpoA" evidence="2">
    <location>
        <begin position="28"/>
        <end position="595"/>
    </location>
</feature>
<dbReference type="GO" id="GO:0009252">
    <property type="term" value="P:peptidoglycan biosynthetic process"/>
    <property type="evidence" value="ECO:0007669"/>
    <property type="project" value="TreeGrafter"/>
</dbReference>
<dbReference type="PROSITE" id="PS51257">
    <property type="entry name" value="PROKAR_LIPOPROTEIN"/>
    <property type="match status" value="1"/>
</dbReference>
<dbReference type="AlphaFoldDB" id="A0A3A1YFJ0"/>
<sequence length="595" mass="65157">MKIKSTLGKVGVATALALALASCMAPPAPTSSSTGTTVSQLADAKTLTQADKAFLTQLKANSYSSQALINHYNTQRNPYVKNEILIKLIASLTSENKYDAAKYYVKAYTSSTDARQNTQYNYLVAKLGQLTNDPELLSKSNNIDTSKLEINEQVSAAKLSALNSFNAGNYDQGLNTINAAYARVNDQYKLELVNFVVDRLGNVAPSTLENLAQKSTSSINTGWYRLALITTNSANNAQALASQYNAWKQTYAQYRQPAALTTPNLFKQTTAAVQTQYKYVTVLLPFDGNYTVLSNAIRAGIDQANVDMGKVATVSYLDTSKESIESAITRASEGSDIIIGPLKQEDLLAANQLNLKVPEIMLNAVDTYNPKACYFNLRIEEEGTTIANVMRQLKVRQPIIISDNTSSSIRAANAFATAWLNLKQQNVQTMTFNSGNIATQARNLLARNPQPDAVLFLGNPENLLNFNSALNFASPNNKIKIFATNKSNNESLNGPKLADLKNVYFTDSSIIGDANSSLAKKANKEISSSYVLRRLYAFGYDAFKLAQNYNALRTVDNYTVSGVTGKFIIPSGNRCVINNYYNVYQVVDGQFLKIN</sequence>
<dbReference type="PANTHER" id="PTHR38038">
    <property type="entry name" value="PENICILLIN-BINDING PROTEIN ACTIVATOR LPOA"/>
    <property type="match status" value="1"/>
</dbReference>
<organism evidence="3 4">
    <name type="scientific">Psittacicella hinzii</name>
    <dbReference type="NCBI Taxonomy" id="2028575"/>
    <lineage>
        <taxon>Bacteria</taxon>
        <taxon>Pseudomonadati</taxon>
        <taxon>Pseudomonadota</taxon>
        <taxon>Gammaproteobacteria</taxon>
        <taxon>Pasteurellales</taxon>
        <taxon>Psittacicellaceae</taxon>
        <taxon>Psittacicella</taxon>
    </lineage>
</organism>
<dbReference type="Proteomes" id="UP000265916">
    <property type="component" value="Unassembled WGS sequence"/>
</dbReference>
<dbReference type="GO" id="GO:0031241">
    <property type="term" value="C:periplasmic side of cell outer membrane"/>
    <property type="evidence" value="ECO:0007669"/>
    <property type="project" value="TreeGrafter"/>
</dbReference>
<accession>A0A3A1YFJ0</accession>
<dbReference type="OrthoDB" id="6708821at2"/>
<reference evidence="3 4" key="1">
    <citation type="submission" date="2017-08" db="EMBL/GenBank/DDBJ databases">
        <title>Reclassification of Bisgaard taxon 37 and 44.</title>
        <authorList>
            <person name="Christensen H."/>
        </authorList>
    </citation>
    <scope>NUCLEOTIDE SEQUENCE [LARGE SCALE GENOMIC DNA]</scope>
    <source>
        <strain evidence="3 4">111</strain>
    </source>
</reference>
<evidence type="ECO:0000313" key="3">
    <source>
        <dbReference type="EMBL" id="RIY34994.1"/>
    </source>
</evidence>
<evidence type="ECO:0000313" key="4">
    <source>
        <dbReference type="Proteomes" id="UP000265916"/>
    </source>
</evidence>
<keyword evidence="1" id="KW-0472">Membrane</keyword>
<dbReference type="InterPro" id="IPR007443">
    <property type="entry name" value="LpoA"/>
</dbReference>
<keyword evidence="4" id="KW-1185">Reference proteome</keyword>
<evidence type="ECO:0008006" key="5">
    <source>
        <dbReference type="Google" id="ProtNLM"/>
    </source>
</evidence>
<gene>
    <name evidence="3" type="ORF">CKF58_07275</name>
</gene>
<dbReference type="Gene3D" id="3.40.50.2300">
    <property type="match status" value="2"/>
</dbReference>
<comment type="caution">
    <text evidence="3">The sequence shown here is derived from an EMBL/GenBank/DDBJ whole genome shotgun (WGS) entry which is preliminary data.</text>
</comment>
<dbReference type="Gene3D" id="1.25.40.650">
    <property type="match status" value="1"/>
</dbReference>
<name>A0A3A1YFJ0_9GAMM</name>
<dbReference type="RefSeq" id="WP_119532461.1">
    <property type="nucleotide sequence ID" value="NZ_JBHSSP010000001.1"/>
</dbReference>
<dbReference type="GO" id="GO:0030234">
    <property type="term" value="F:enzyme regulator activity"/>
    <property type="evidence" value="ECO:0007669"/>
    <property type="project" value="TreeGrafter"/>
</dbReference>
<dbReference type="Pfam" id="PF04348">
    <property type="entry name" value="LppC"/>
    <property type="match status" value="1"/>
</dbReference>